<evidence type="ECO:0000313" key="3">
    <source>
        <dbReference type="Proteomes" id="UP000799302"/>
    </source>
</evidence>
<sequence>MPSTSYLLALPLELQEEIIGHLPFPAVVILKMTCAYFNGIIKPLTHQQLLDAEETDICKQTDSYACRYCLRLRPASKFADNMLKRRKSRYGGDVHRRFCIGCGIQSVPGSTRYSRGSQIFIGGVCHVICFRCGIFKKGATEDKTQSKCLLCLADFERDNLNRLRRKQALQKAERTENREEPSFPDYDDSDEMPDSPDYDWQAEDWDQAFYV</sequence>
<gene>
    <name evidence="2" type="ORF">BT63DRAFT_460219</name>
</gene>
<feature type="compositionally biased region" description="Basic and acidic residues" evidence="1">
    <location>
        <begin position="171"/>
        <end position="181"/>
    </location>
</feature>
<accession>A0A6A6TZ84</accession>
<dbReference type="InterPro" id="IPR036047">
    <property type="entry name" value="F-box-like_dom_sf"/>
</dbReference>
<dbReference type="Proteomes" id="UP000799302">
    <property type="component" value="Unassembled WGS sequence"/>
</dbReference>
<feature type="compositionally biased region" description="Acidic residues" evidence="1">
    <location>
        <begin position="185"/>
        <end position="200"/>
    </location>
</feature>
<evidence type="ECO:0000256" key="1">
    <source>
        <dbReference type="SAM" id="MobiDB-lite"/>
    </source>
</evidence>
<keyword evidence="3" id="KW-1185">Reference proteome</keyword>
<name>A0A6A6TZ84_9PEZI</name>
<reference evidence="2" key="1">
    <citation type="journal article" date="2020" name="Stud. Mycol.">
        <title>101 Dothideomycetes genomes: a test case for predicting lifestyles and emergence of pathogens.</title>
        <authorList>
            <person name="Haridas S."/>
            <person name="Albert R."/>
            <person name="Binder M."/>
            <person name="Bloem J."/>
            <person name="Labutti K."/>
            <person name="Salamov A."/>
            <person name="Andreopoulos B."/>
            <person name="Baker S."/>
            <person name="Barry K."/>
            <person name="Bills G."/>
            <person name="Bluhm B."/>
            <person name="Cannon C."/>
            <person name="Castanera R."/>
            <person name="Culley D."/>
            <person name="Daum C."/>
            <person name="Ezra D."/>
            <person name="Gonzalez J."/>
            <person name="Henrissat B."/>
            <person name="Kuo A."/>
            <person name="Liang C."/>
            <person name="Lipzen A."/>
            <person name="Lutzoni F."/>
            <person name="Magnuson J."/>
            <person name="Mondo S."/>
            <person name="Nolan M."/>
            <person name="Ohm R."/>
            <person name="Pangilinan J."/>
            <person name="Park H.-J."/>
            <person name="Ramirez L."/>
            <person name="Alfaro M."/>
            <person name="Sun H."/>
            <person name="Tritt A."/>
            <person name="Yoshinaga Y."/>
            <person name="Zwiers L.-H."/>
            <person name="Turgeon B."/>
            <person name="Goodwin S."/>
            <person name="Spatafora J."/>
            <person name="Crous P."/>
            <person name="Grigoriev I."/>
        </authorList>
    </citation>
    <scope>NUCLEOTIDE SEQUENCE</scope>
    <source>
        <strain evidence="2">CBS 115976</strain>
    </source>
</reference>
<proteinExistence type="predicted"/>
<dbReference type="OrthoDB" id="5281164at2759"/>
<evidence type="ECO:0000313" key="2">
    <source>
        <dbReference type="EMBL" id="KAF2664726.1"/>
    </source>
</evidence>
<dbReference type="AlphaFoldDB" id="A0A6A6TZ84"/>
<dbReference type="SUPFAM" id="SSF81383">
    <property type="entry name" value="F-box domain"/>
    <property type="match status" value="1"/>
</dbReference>
<feature type="region of interest" description="Disordered" evidence="1">
    <location>
        <begin position="167"/>
        <end position="200"/>
    </location>
</feature>
<organism evidence="2 3">
    <name type="scientific">Microthyrium microscopicum</name>
    <dbReference type="NCBI Taxonomy" id="703497"/>
    <lineage>
        <taxon>Eukaryota</taxon>
        <taxon>Fungi</taxon>
        <taxon>Dikarya</taxon>
        <taxon>Ascomycota</taxon>
        <taxon>Pezizomycotina</taxon>
        <taxon>Dothideomycetes</taxon>
        <taxon>Dothideomycetes incertae sedis</taxon>
        <taxon>Microthyriales</taxon>
        <taxon>Microthyriaceae</taxon>
        <taxon>Microthyrium</taxon>
    </lineage>
</organism>
<dbReference type="EMBL" id="MU004242">
    <property type="protein sequence ID" value="KAF2664726.1"/>
    <property type="molecule type" value="Genomic_DNA"/>
</dbReference>
<evidence type="ECO:0008006" key="4">
    <source>
        <dbReference type="Google" id="ProtNLM"/>
    </source>
</evidence>
<protein>
    <recommendedName>
        <fullName evidence="4">F-box domain-containing protein</fullName>
    </recommendedName>
</protein>